<evidence type="ECO:0000313" key="2">
    <source>
        <dbReference type="EMBL" id="KNZ55855.1"/>
    </source>
</evidence>
<dbReference type="AlphaFoldDB" id="A0A0L6V6X4"/>
<dbReference type="VEuPathDB" id="FungiDB:VP01_2561g1"/>
<dbReference type="InterPro" id="IPR016185">
    <property type="entry name" value="PreATP-grasp_dom_sf"/>
</dbReference>
<accession>A0A0L6V6X4</accession>
<gene>
    <name evidence="2" type="ORF">VP01_2561g1</name>
</gene>
<dbReference type="SUPFAM" id="SSF52440">
    <property type="entry name" value="PreATP-grasp domain"/>
    <property type="match status" value="1"/>
</dbReference>
<comment type="caution">
    <text evidence="2">The sequence shown here is derived from an EMBL/GenBank/DDBJ whole genome shotgun (WGS) entry which is preliminary data.</text>
</comment>
<dbReference type="OrthoDB" id="14612at2759"/>
<organism evidence="2 3">
    <name type="scientific">Puccinia sorghi</name>
    <dbReference type="NCBI Taxonomy" id="27349"/>
    <lineage>
        <taxon>Eukaryota</taxon>
        <taxon>Fungi</taxon>
        <taxon>Dikarya</taxon>
        <taxon>Basidiomycota</taxon>
        <taxon>Pucciniomycotina</taxon>
        <taxon>Pucciniomycetes</taxon>
        <taxon>Pucciniales</taxon>
        <taxon>Pucciniaceae</taxon>
        <taxon>Puccinia</taxon>
    </lineage>
</organism>
<sequence>MVDHYVEVPGGSKNNNYANIDVIVHVAEQAGVPAVSALCFGCLPHYGSCGIIQEASSVATQRSMTFNTTCSVTNLLTEANKCVFKNLSMISQASSRPGWLEKHPKAANGESLAPLLEPDKPPSPP</sequence>
<dbReference type="EMBL" id="LAVV01007459">
    <property type="protein sequence ID" value="KNZ55855.1"/>
    <property type="molecule type" value="Genomic_DNA"/>
</dbReference>
<feature type="region of interest" description="Disordered" evidence="1">
    <location>
        <begin position="97"/>
        <end position="125"/>
    </location>
</feature>
<keyword evidence="3" id="KW-1185">Reference proteome</keyword>
<proteinExistence type="predicted"/>
<dbReference type="Gene3D" id="3.40.50.20">
    <property type="match status" value="1"/>
</dbReference>
<evidence type="ECO:0000313" key="3">
    <source>
        <dbReference type="Proteomes" id="UP000037035"/>
    </source>
</evidence>
<protein>
    <submittedName>
        <fullName evidence="2">Uncharacterized protein</fullName>
    </submittedName>
</protein>
<evidence type="ECO:0000256" key="1">
    <source>
        <dbReference type="SAM" id="MobiDB-lite"/>
    </source>
</evidence>
<dbReference type="Proteomes" id="UP000037035">
    <property type="component" value="Unassembled WGS sequence"/>
</dbReference>
<name>A0A0L6V6X4_9BASI</name>
<dbReference type="STRING" id="27349.A0A0L6V6X4"/>
<reference evidence="2 3" key="1">
    <citation type="submission" date="2015-08" db="EMBL/GenBank/DDBJ databases">
        <title>Next Generation Sequencing and Analysis of the Genome of Puccinia sorghi L Schw, the Causal Agent of Maize Common Rust.</title>
        <authorList>
            <person name="Rochi L."/>
            <person name="Burguener G."/>
            <person name="Darino M."/>
            <person name="Turjanski A."/>
            <person name="Kreff E."/>
            <person name="Dieguez M.J."/>
            <person name="Sacco F."/>
        </authorList>
    </citation>
    <scope>NUCLEOTIDE SEQUENCE [LARGE SCALE GENOMIC DNA]</scope>
    <source>
        <strain evidence="2 3">RO10H11247</strain>
    </source>
</reference>